<gene>
    <name evidence="1" type="ORF">SEPCBS119000_006766</name>
</gene>
<protein>
    <submittedName>
        <fullName evidence="1">Uncharacterized protein</fullName>
    </submittedName>
</protein>
<reference evidence="1 2" key="1">
    <citation type="submission" date="2024-01" db="EMBL/GenBank/DDBJ databases">
        <authorList>
            <person name="Allen C."/>
            <person name="Tagirdzhanova G."/>
        </authorList>
    </citation>
    <scope>NUCLEOTIDE SEQUENCE [LARGE SCALE GENOMIC DNA]</scope>
    <source>
        <strain evidence="1 2">CBS 119000</strain>
    </source>
</reference>
<name>A0ABP0E668_9PEZI</name>
<organism evidence="1 2">
    <name type="scientific">Sporothrix epigloea</name>
    <dbReference type="NCBI Taxonomy" id="1892477"/>
    <lineage>
        <taxon>Eukaryota</taxon>
        <taxon>Fungi</taxon>
        <taxon>Dikarya</taxon>
        <taxon>Ascomycota</taxon>
        <taxon>Pezizomycotina</taxon>
        <taxon>Sordariomycetes</taxon>
        <taxon>Sordariomycetidae</taxon>
        <taxon>Ophiostomatales</taxon>
        <taxon>Ophiostomataceae</taxon>
        <taxon>Sporothrix</taxon>
    </lineage>
</organism>
<dbReference type="EMBL" id="CAWUON010000340">
    <property type="protein sequence ID" value="CAK7275624.1"/>
    <property type="molecule type" value="Genomic_DNA"/>
</dbReference>
<sequence length="329" mass="36323">MDKVFEDLNSSLEALKAAQADLMAALSNAFKGAVTEANRSLAADLKQSAIEANCSRAADLKAAFVEEMKPQAQLEATTALIAETSGRDDSMVVNTSTAKKSSKRDTQATHIQISQCQPQVVLLATPKSFLRASTPYKDGPQAWDTLPSEFGHDEWFYCLENRPLSPIRKTAKNYTITVYAGGNSADNTVDLAEKPVIIDLTDEDPSSVPIRTQLYQQWDESTRRPVQFESRKLEPIDTAQPLPTPDVTPSVPVALDNVTDADLSDIYAALQGKAISSRVSHDFIRRHFGLVDHRLYVKTDLQQVLPVLTGLEMRDRVMEIHREQGHCAP</sequence>
<proteinExistence type="predicted"/>
<evidence type="ECO:0000313" key="1">
    <source>
        <dbReference type="EMBL" id="CAK7275624.1"/>
    </source>
</evidence>
<evidence type="ECO:0000313" key="2">
    <source>
        <dbReference type="Proteomes" id="UP001642502"/>
    </source>
</evidence>
<feature type="non-terminal residue" evidence="1">
    <location>
        <position position="329"/>
    </location>
</feature>
<dbReference type="Proteomes" id="UP001642502">
    <property type="component" value="Unassembled WGS sequence"/>
</dbReference>
<comment type="caution">
    <text evidence="1">The sequence shown here is derived from an EMBL/GenBank/DDBJ whole genome shotgun (WGS) entry which is preliminary data.</text>
</comment>
<keyword evidence="2" id="KW-1185">Reference proteome</keyword>
<accession>A0ABP0E668</accession>